<accession>A0A6J6CEP2</accession>
<protein>
    <submittedName>
        <fullName evidence="2">Unannotated protein</fullName>
    </submittedName>
</protein>
<name>A0A6J6CEP2_9ZZZZ</name>
<feature type="transmembrane region" description="Helical" evidence="1">
    <location>
        <begin position="126"/>
        <end position="146"/>
    </location>
</feature>
<sequence>MSTTAPALLAAGGWLASAVVAVLVAPEVADRTIEIRSGRPPADASLQLLALVVAPIMVAYLGWVWWSVAALVNARRLAPLSGSPLWPVAVYVGGPLLVVASAGSAWTAGSAGSAGSAWTSGTGRDVALVAGVLLCTLGHLTVLVSLRSAAARSGARAVLFTRLLWVPIFAAPVRVACLVFVAGDWTVEEQVMLDLGLQMVLSLWMAHAVREATTSFDRACRTTLARRTAGDELTMPPAHLIATALRRSWES</sequence>
<dbReference type="AlphaFoldDB" id="A0A6J6CEP2"/>
<keyword evidence="1" id="KW-0472">Membrane</keyword>
<organism evidence="2">
    <name type="scientific">freshwater metagenome</name>
    <dbReference type="NCBI Taxonomy" id="449393"/>
    <lineage>
        <taxon>unclassified sequences</taxon>
        <taxon>metagenomes</taxon>
        <taxon>ecological metagenomes</taxon>
    </lineage>
</organism>
<keyword evidence="1" id="KW-1133">Transmembrane helix</keyword>
<gene>
    <name evidence="2" type="ORF">UFOPK1493_00979</name>
</gene>
<feature type="transmembrane region" description="Helical" evidence="1">
    <location>
        <begin position="158"/>
        <end position="185"/>
    </location>
</feature>
<evidence type="ECO:0000313" key="2">
    <source>
        <dbReference type="EMBL" id="CAB4550020.1"/>
    </source>
</evidence>
<feature type="transmembrane region" description="Helical" evidence="1">
    <location>
        <begin position="84"/>
        <end position="106"/>
    </location>
</feature>
<evidence type="ECO:0000256" key="1">
    <source>
        <dbReference type="SAM" id="Phobius"/>
    </source>
</evidence>
<keyword evidence="1" id="KW-0812">Transmembrane</keyword>
<feature type="transmembrane region" description="Helical" evidence="1">
    <location>
        <begin position="45"/>
        <end position="72"/>
    </location>
</feature>
<reference evidence="2" key="1">
    <citation type="submission" date="2020-05" db="EMBL/GenBank/DDBJ databases">
        <authorList>
            <person name="Chiriac C."/>
            <person name="Salcher M."/>
            <person name="Ghai R."/>
            <person name="Kavagutti S V."/>
        </authorList>
    </citation>
    <scope>NUCLEOTIDE SEQUENCE</scope>
</reference>
<proteinExistence type="predicted"/>
<dbReference type="EMBL" id="CAEZSR010000025">
    <property type="protein sequence ID" value="CAB4550020.1"/>
    <property type="molecule type" value="Genomic_DNA"/>
</dbReference>